<keyword evidence="2" id="KW-0812">Transmembrane</keyword>
<feature type="transmembrane region" description="Helical" evidence="2">
    <location>
        <begin position="217"/>
        <end position="239"/>
    </location>
</feature>
<evidence type="ECO:0000256" key="2">
    <source>
        <dbReference type="SAM" id="Phobius"/>
    </source>
</evidence>
<dbReference type="InParanoid" id="A0A0C3BPD7"/>
<dbReference type="Pfam" id="PF20153">
    <property type="entry name" value="DUF6535"/>
    <property type="match status" value="1"/>
</dbReference>
<keyword evidence="2" id="KW-1133">Transmembrane helix</keyword>
<keyword evidence="5" id="KW-1185">Reference proteome</keyword>
<feature type="transmembrane region" description="Helical" evidence="2">
    <location>
        <begin position="52"/>
        <end position="69"/>
    </location>
</feature>
<organism evidence="4 5">
    <name type="scientific">Piloderma croceum (strain F 1598)</name>
    <dbReference type="NCBI Taxonomy" id="765440"/>
    <lineage>
        <taxon>Eukaryota</taxon>
        <taxon>Fungi</taxon>
        <taxon>Dikarya</taxon>
        <taxon>Basidiomycota</taxon>
        <taxon>Agaricomycotina</taxon>
        <taxon>Agaricomycetes</taxon>
        <taxon>Agaricomycetidae</taxon>
        <taxon>Atheliales</taxon>
        <taxon>Atheliaceae</taxon>
        <taxon>Piloderma</taxon>
    </lineage>
</organism>
<dbReference type="EMBL" id="KN832977">
    <property type="protein sequence ID" value="KIM88358.1"/>
    <property type="molecule type" value="Genomic_DNA"/>
</dbReference>
<gene>
    <name evidence="4" type="ORF">PILCRDRAFT_814257</name>
</gene>
<feature type="domain" description="DUF6535" evidence="3">
    <location>
        <begin position="30"/>
        <end position="208"/>
    </location>
</feature>
<feature type="compositionally biased region" description="Polar residues" evidence="1">
    <location>
        <begin position="10"/>
        <end position="26"/>
    </location>
</feature>
<feature type="transmembrane region" description="Helical" evidence="2">
    <location>
        <begin position="122"/>
        <end position="145"/>
    </location>
</feature>
<reference evidence="5" key="2">
    <citation type="submission" date="2015-01" db="EMBL/GenBank/DDBJ databases">
        <title>Evolutionary Origins and Diversification of the Mycorrhizal Mutualists.</title>
        <authorList>
            <consortium name="DOE Joint Genome Institute"/>
            <consortium name="Mycorrhizal Genomics Consortium"/>
            <person name="Kohler A."/>
            <person name="Kuo A."/>
            <person name="Nagy L.G."/>
            <person name="Floudas D."/>
            <person name="Copeland A."/>
            <person name="Barry K.W."/>
            <person name="Cichocki N."/>
            <person name="Veneault-Fourrey C."/>
            <person name="LaButti K."/>
            <person name="Lindquist E.A."/>
            <person name="Lipzen A."/>
            <person name="Lundell T."/>
            <person name="Morin E."/>
            <person name="Murat C."/>
            <person name="Riley R."/>
            <person name="Ohm R."/>
            <person name="Sun H."/>
            <person name="Tunlid A."/>
            <person name="Henrissat B."/>
            <person name="Grigoriev I.V."/>
            <person name="Hibbett D.S."/>
            <person name="Martin F."/>
        </authorList>
    </citation>
    <scope>NUCLEOTIDE SEQUENCE [LARGE SCALE GENOMIC DNA]</scope>
    <source>
        <strain evidence="5">F 1598</strain>
    </source>
</reference>
<evidence type="ECO:0000256" key="1">
    <source>
        <dbReference type="SAM" id="MobiDB-lite"/>
    </source>
</evidence>
<accession>A0A0C3BPD7</accession>
<evidence type="ECO:0000313" key="4">
    <source>
        <dbReference type="EMBL" id="KIM88358.1"/>
    </source>
</evidence>
<sequence>MSLKDEETGPSPQHRGSSNYDDPSGQIFSVYTTESEKQDRALAEGWKSDMDGILIFAGLFSASVTAFIIEGYQSLEQNPADTTNMLLLQISRQLSAMSNGSQMVGVSESAELPSFRPTSSTLLFNAFWFISLAFSLSCALAATLVQQWARHYLQAIERRPAPHKRARIRAYLFEGVIQFKMISVVDAIPALLHISVFFFLTGLVVFLFPINLAIAGLTLAIAIICVSLYTATTFLPTLYRNCPYRTPLSGICWRGLQTLHLLGYYHNAWKKFILLEGDMTQGREYLAMEALPDRNKRDREALRDTLDSLTEHSELEPFVQGIPGFIRSNEVGDGRSMFQDLLLDRTTGLECRIARLLMTCKDPGFFHDGALEKRALTCLNAIFYLTKEQPSVPWAWISCFGEHTTYVLQTFRYSESPVIAHHACCTAALVVDKLHIDISDTLIAQDRTWANVADPRKGIPLDMHLDRGIYALQFLGALHTLEAAVGLEVVDSDGKALRWTRLLEEIRTRLQACASDPCKLRRILNKGRIYALVDYVRILMTDLSLPDEPAGLALTRDTLRAITTDLFARHADTESEWCLVRLLAQVVGVPDDDKPCTGPKLPASLIDVFIRVFATLGNESTKQEARRIIKSYTKVQPASEAVKRVLNGLDLTNLY</sequence>
<proteinExistence type="predicted"/>
<dbReference type="OrthoDB" id="3235960at2759"/>
<evidence type="ECO:0000313" key="5">
    <source>
        <dbReference type="Proteomes" id="UP000054166"/>
    </source>
</evidence>
<dbReference type="HOGENOM" id="CLU_384509_0_0_1"/>
<dbReference type="Proteomes" id="UP000054166">
    <property type="component" value="Unassembled WGS sequence"/>
</dbReference>
<name>A0A0C3BPD7_PILCF</name>
<dbReference type="InterPro" id="IPR045338">
    <property type="entry name" value="DUF6535"/>
</dbReference>
<reference evidence="4 5" key="1">
    <citation type="submission" date="2014-04" db="EMBL/GenBank/DDBJ databases">
        <authorList>
            <consortium name="DOE Joint Genome Institute"/>
            <person name="Kuo A."/>
            <person name="Tarkka M."/>
            <person name="Buscot F."/>
            <person name="Kohler A."/>
            <person name="Nagy L.G."/>
            <person name="Floudas D."/>
            <person name="Copeland A."/>
            <person name="Barry K.W."/>
            <person name="Cichocki N."/>
            <person name="Veneault-Fourrey C."/>
            <person name="LaButti K."/>
            <person name="Lindquist E.A."/>
            <person name="Lipzen A."/>
            <person name="Lundell T."/>
            <person name="Morin E."/>
            <person name="Murat C."/>
            <person name="Sun H."/>
            <person name="Tunlid A."/>
            <person name="Henrissat B."/>
            <person name="Grigoriev I.V."/>
            <person name="Hibbett D.S."/>
            <person name="Martin F."/>
            <person name="Nordberg H.P."/>
            <person name="Cantor M.N."/>
            <person name="Hua S.X."/>
        </authorList>
    </citation>
    <scope>NUCLEOTIDE SEQUENCE [LARGE SCALE GENOMIC DNA]</scope>
    <source>
        <strain evidence="4 5">F 1598</strain>
    </source>
</reference>
<feature type="transmembrane region" description="Helical" evidence="2">
    <location>
        <begin position="191"/>
        <end position="210"/>
    </location>
</feature>
<feature type="region of interest" description="Disordered" evidence="1">
    <location>
        <begin position="1"/>
        <end position="26"/>
    </location>
</feature>
<evidence type="ECO:0000259" key="3">
    <source>
        <dbReference type="Pfam" id="PF20153"/>
    </source>
</evidence>
<protein>
    <recommendedName>
        <fullName evidence="3">DUF6535 domain-containing protein</fullName>
    </recommendedName>
</protein>
<keyword evidence="2" id="KW-0472">Membrane</keyword>
<dbReference type="AlphaFoldDB" id="A0A0C3BPD7"/>